<keyword evidence="6" id="KW-1185">Reference proteome</keyword>
<gene>
    <name evidence="5" type="ORF">GCM10023307_10700</name>
</gene>
<evidence type="ECO:0000256" key="1">
    <source>
        <dbReference type="ARBA" id="ARBA00005290"/>
    </source>
</evidence>
<organism evidence="5 6">
    <name type="scientific">Lysobacter hankyongensis</name>
    <dbReference type="NCBI Taxonomy" id="1176535"/>
    <lineage>
        <taxon>Bacteria</taxon>
        <taxon>Pseudomonadati</taxon>
        <taxon>Pseudomonadota</taxon>
        <taxon>Gammaproteobacteria</taxon>
        <taxon>Lysobacterales</taxon>
        <taxon>Lysobacteraceae</taxon>
        <taxon>Lysobacter</taxon>
    </lineage>
</organism>
<protein>
    <submittedName>
        <fullName evidence="5">ATP/GTP-binding protein</fullName>
    </submittedName>
</protein>
<dbReference type="CDD" id="cd00882">
    <property type="entry name" value="Ras_like_GTPase"/>
    <property type="match status" value="1"/>
</dbReference>
<dbReference type="InterPro" id="IPR027417">
    <property type="entry name" value="P-loop_NTPase"/>
</dbReference>
<evidence type="ECO:0000256" key="4">
    <source>
        <dbReference type="ARBA" id="ARBA00023134"/>
    </source>
</evidence>
<comment type="caution">
    <text evidence="5">The sequence shown here is derived from an EMBL/GenBank/DDBJ whole genome shotgun (WGS) entry which is preliminary data.</text>
</comment>
<sequence length="181" mass="19626">MERKIIFAGPVGAGKTTAIGAISDIPVVGTEGAATDDVALRKARTTVAMDYGVLHLADGGKVHLYGAPGQDRFDFMWDILTVGGIGLVLMLDQARPDPVADLEHYMKAFGGFVDRTGGAMVVGVSRMDLRPDATVKPIRERLIEKGLNVPVFEVDAREREDVRQLLLALLSLLDPAVRRFR</sequence>
<dbReference type="InterPro" id="IPR052705">
    <property type="entry name" value="Gliding_Motility_GTPase"/>
</dbReference>
<comment type="similarity">
    <text evidence="1">Belongs to the GPN-loop GTPase family.</text>
</comment>
<dbReference type="SUPFAM" id="SSF52540">
    <property type="entry name" value="P-loop containing nucleoside triphosphate hydrolases"/>
    <property type="match status" value="1"/>
</dbReference>
<evidence type="ECO:0000313" key="5">
    <source>
        <dbReference type="EMBL" id="GAA4787510.1"/>
    </source>
</evidence>
<dbReference type="Pfam" id="PF03029">
    <property type="entry name" value="ATP_bind_1"/>
    <property type="match status" value="1"/>
</dbReference>
<keyword evidence="2" id="KW-0547">Nucleotide-binding</keyword>
<dbReference type="EMBL" id="BAABJE010000002">
    <property type="protein sequence ID" value="GAA4787510.1"/>
    <property type="molecule type" value="Genomic_DNA"/>
</dbReference>
<dbReference type="PANTHER" id="PTHR42708:SF1">
    <property type="entry name" value="GLIDING MOTILITY PROTEIN MGLA"/>
    <property type="match status" value="1"/>
</dbReference>
<accession>A0ABP9B0D5</accession>
<proteinExistence type="inferred from homology"/>
<reference evidence="6" key="1">
    <citation type="journal article" date="2019" name="Int. J. Syst. Evol. Microbiol.">
        <title>The Global Catalogue of Microorganisms (GCM) 10K type strain sequencing project: providing services to taxonomists for standard genome sequencing and annotation.</title>
        <authorList>
            <consortium name="The Broad Institute Genomics Platform"/>
            <consortium name="The Broad Institute Genome Sequencing Center for Infectious Disease"/>
            <person name="Wu L."/>
            <person name="Ma J."/>
        </authorList>
    </citation>
    <scope>NUCLEOTIDE SEQUENCE [LARGE SCALE GENOMIC DNA]</scope>
    <source>
        <strain evidence="6">JCM 18204</strain>
    </source>
</reference>
<dbReference type="Gene3D" id="3.40.50.300">
    <property type="entry name" value="P-loop containing nucleotide triphosphate hydrolases"/>
    <property type="match status" value="1"/>
</dbReference>
<evidence type="ECO:0000256" key="3">
    <source>
        <dbReference type="ARBA" id="ARBA00022801"/>
    </source>
</evidence>
<keyword evidence="3" id="KW-0378">Hydrolase</keyword>
<dbReference type="PANTHER" id="PTHR42708">
    <property type="entry name" value="ATP/GTP-BINDING PROTEIN-RELATED"/>
    <property type="match status" value="1"/>
</dbReference>
<dbReference type="InterPro" id="IPR004130">
    <property type="entry name" value="Gpn"/>
</dbReference>
<keyword evidence="4" id="KW-0342">GTP-binding</keyword>
<dbReference type="Proteomes" id="UP001499959">
    <property type="component" value="Unassembled WGS sequence"/>
</dbReference>
<name>A0ABP9B0D5_9GAMM</name>
<evidence type="ECO:0000313" key="6">
    <source>
        <dbReference type="Proteomes" id="UP001499959"/>
    </source>
</evidence>
<evidence type="ECO:0000256" key="2">
    <source>
        <dbReference type="ARBA" id="ARBA00022741"/>
    </source>
</evidence>